<protein>
    <submittedName>
        <fullName evidence="2">AMP-binding protein</fullName>
    </submittedName>
</protein>
<dbReference type="InterPro" id="IPR050237">
    <property type="entry name" value="ATP-dep_AMP-bd_enzyme"/>
</dbReference>
<dbReference type="Gene3D" id="3.40.50.12780">
    <property type="entry name" value="N-terminal domain of ligase-like"/>
    <property type="match status" value="1"/>
</dbReference>
<sequence length="133" mass="14420">MFQGLRLVADYRELTARVRRRAGALQRQHALVPGDRVALFMKNSGDYLELLYAIWWVGAVAVPINAKLHPTEAAWIATDAQASLVFSDDGQCLAPDQLPAGRRELAAGSVVAVAHCATVQPAQPSRAMTLRAN</sequence>
<evidence type="ECO:0000259" key="1">
    <source>
        <dbReference type="Pfam" id="PF00501"/>
    </source>
</evidence>
<dbReference type="PANTHER" id="PTHR43767:SF1">
    <property type="entry name" value="NONRIBOSOMAL PEPTIDE SYNTHASE PES1 (EUROFUNG)-RELATED"/>
    <property type="match status" value="1"/>
</dbReference>
<accession>A0A9E6PRP9</accession>
<dbReference type="PANTHER" id="PTHR43767">
    <property type="entry name" value="LONG-CHAIN-FATTY-ACID--COA LIGASE"/>
    <property type="match status" value="1"/>
</dbReference>
<dbReference type="InterPro" id="IPR000873">
    <property type="entry name" value="AMP-dep_synth/lig_dom"/>
</dbReference>
<evidence type="ECO:0000313" key="2">
    <source>
        <dbReference type="EMBL" id="QXI31459.1"/>
    </source>
</evidence>
<proteinExistence type="predicted"/>
<dbReference type="SUPFAM" id="SSF56801">
    <property type="entry name" value="Acetyl-CoA synthetase-like"/>
    <property type="match status" value="1"/>
</dbReference>
<keyword evidence="3" id="KW-1185">Reference proteome</keyword>
<gene>
    <name evidence="2" type="ORF">HU752_011905</name>
</gene>
<dbReference type="AlphaFoldDB" id="A0A9E6PRP9"/>
<evidence type="ECO:0000313" key="3">
    <source>
        <dbReference type="Proteomes" id="UP000634530"/>
    </source>
</evidence>
<name>A0A9E6PRP9_9PSED</name>
<reference evidence="2 3" key="2">
    <citation type="journal article" date="2021" name="Microorganisms">
        <title>The Ever-Expanding Pseudomonas Genus: Description of 43 New Species and Partition of the Pseudomonas putida Group.</title>
        <authorList>
            <person name="Girard L."/>
            <person name="Lood C."/>
            <person name="Hofte M."/>
            <person name="Vandamme P."/>
            <person name="Rokni-Zadeh H."/>
            <person name="van Noort V."/>
            <person name="Lavigne R."/>
            <person name="De Mot R."/>
        </authorList>
    </citation>
    <scope>NUCLEOTIDE SEQUENCE [LARGE SCALE GENOMIC DNA]</scope>
    <source>
        <strain evidence="2 3">RW8P3</strain>
    </source>
</reference>
<dbReference type="Proteomes" id="UP000634530">
    <property type="component" value="Chromosome"/>
</dbReference>
<dbReference type="Pfam" id="PF00501">
    <property type="entry name" value="AMP-binding"/>
    <property type="match status" value="1"/>
</dbReference>
<reference evidence="2 3" key="1">
    <citation type="journal article" date="2020" name="Microorganisms">
        <title>Reliable Identification of Environmental Pseudomonas Isolates Using the rpoD Gene.</title>
        <authorList>
            <consortium name="The Broad Institute Genome Sequencing Platform"/>
            <person name="Girard L."/>
            <person name="Lood C."/>
            <person name="Rokni-Zadeh H."/>
            <person name="van Noort V."/>
            <person name="Lavigne R."/>
            <person name="De Mot R."/>
        </authorList>
    </citation>
    <scope>NUCLEOTIDE SEQUENCE [LARGE SCALE GENOMIC DNA]</scope>
    <source>
        <strain evidence="2 3">RW8P3</strain>
    </source>
</reference>
<feature type="domain" description="AMP-dependent synthetase/ligase" evidence="1">
    <location>
        <begin position="11"/>
        <end position="119"/>
    </location>
</feature>
<dbReference type="EMBL" id="CP077093">
    <property type="protein sequence ID" value="QXI31459.1"/>
    <property type="molecule type" value="Genomic_DNA"/>
</dbReference>
<dbReference type="InterPro" id="IPR042099">
    <property type="entry name" value="ANL_N_sf"/>
</dbReference>
<organism evidence="2 3">
    <name type="scientific">Pseudomonas vanderleydeniana</name>
    <dbReference type="NCBI Taxonomy" id="2745495"/>
    <lineage>
        <taxon>Bacteria</taxon>
        <taxon>Pseudomonadati</taxon>
        <taxon>Pseudomonadota</taxon>
        <taxon>Gammaproteobacteria</taxon>
        <taxon>Pseudomonadales</taxon>
        <taxon>Pseudomonadaceae</taxon>
        <taxon>Pseudomonas</taxon>
    </lineage>
</organism>
<dbReference type="KEGG" id="pvw:HU752_011905"/>